<sequence>MGQETGVRTLTARSADSWREELQSNRFLTYQNLTESYAGHCFCLRDTGTGGKNAAQSHTNRDIWSP</sequence>
<gene>
    <name evidence="1" type="ORF">AMECASPLE_032379</name>
</gene>
<keyword evidence="2" id="KW-1185">Reference proteome</keyword>
<evidence type="ECO:0000313" key="1">
    <source>
        <dbReference type="EMBL" id="MEQ2289377.1"/>
    </source>
</evidence>
<proteinExistence type="predicted"/>
<name>A0ABV0Y6F4_9TELE</name>
<protein>
    <submittedName>
        <fullName evidence="1">Uncharacterized protein</fullName>
    </submittedName>
</protein>
<organism evidence="1 2">
    <name type="scientific">Ameca splendens</name>
    <dbReference type="NCBI Taxonomy" id="208324"/>
    <lineage>
        <taxon>Eukaryota</taxon>
        <taxon>Metazoa</taxon>
        <taxon>Chordata</taxon>
        <taxon>Craniata</taxon>
        <taxon>Vertebrata</taxon>
        <taxon>Euteleostomi</taxon>
        <taxon>Actinopterygii</taxon>
        <taxon>Neopterygii</taxon>
        <taxon>Teleostei</taxon>
        <taxon>Neoteleostei</taxon>
        <taxon>Acanthomorphata</taxon>
        <taxon>Ovalentaria</taxon>
        <taxon>Atherinomorphae</taxon>
        <taxon>Cyprinodontiformes</taxon>
        <taxon>Goodeidae</taxon>
        <taxon>Ameca</taxon>
    </lineage>
</organism>
<evidence type="ECO:0000313" key="2">
    <source>
        <dbReference type="Proteomes" id="UP001469553"/>
    </source>
</evidence>
<dbReference type="EMBL" id="JAHRIP010023004">
    <property type="protein sequence ID" value="MEQ2289377.1"/>
    <property type="molecule type" value="Genomic_DNA"/>
</dbReference>
<accession>A0ABV0Y6F4</accession>
<reference evidence="1 2" key="1">
    <citation type="submission" date="2021-06" db="EMBL/GenBank/DDBJ databases">
        <authorList>
            <person name="Palmer J.M."/>
        </authorList>
    </citation>
    <scope>NUCLEOTIDE SEQUENCE [LARGE SCALE GENOMIC DNA]</scope>
    <source>
        <strain evidence="1 2">AS_MEX2019</strain>
        <tissue evidence="1">Muscle</tissue>
    </source>
</reference>
<dbReference type="Proteomes" id="UP001469553">
    <property type="component" value="Unassembled WGS sequence"/>
</dbReference>
<comment type="caution">
    <text evidence="1">The sequence shown here is derived from an EMBL/GenBank/DDBJ whole genome shotgun (WGS) entry which is preliminary data.</text>
</comment>